<evidence type="ECO:0000256" key="6">
    <source>
        <dbReference type="ARBA" id="ARBA00023136"/>
    </source>
</evidence>
<comment type="subcellular location">
    <subcellularLocation>
        <location evidence="1">Cell membrane</location>
        <topology evidence="1">Multi-pass membrane protein</topology>
    </subcellularLocation>
</comment>
<name>A0A212IYL6_9BACT</name>
<comment type="similarity">
    <text evidence="2">Belongs to the MscS (TC 1.A.23) family.</text>
</comment>
<dbReference type="EMBL" id="FLUM01000001">
    <property type="protein sequence ID" value="SBV92299.1"/>
    <property type="molecule type" value="Genomic_DNA"/>
</dbReference>
<evidence type="ECO:0000256" key="2">
    <source>
        <dbReference type="ARBA" id="ARBA00008017"/>
    </source>
</evidence>
<feature type="domain" description="Mechanosensitive ion channel MscS C-terminal" evidence="10">
    <location>
        <begin position="445"/>
        <end position="526"/>
    </location>
</feature>
<keyword evidence="8" id="KW-0732">Signal</keyword>
<dbReference type="Gene3D" id="2.30.30.60">
    <property type="match status" value="1"/>
</dbReference>
<dbReference type="SUPFAM" id="SSF82689">
    <property type="entry name" value="Mechanosensitive channel protein MscS (YggB), C-terminal domain"/>
    <property type="match status" value="1"/>
</dbReference>
<organism evidence="11">
    <name type="scientific">uncultured Dysgonomonas sp</name>
    <dbReference type="NCBI Taxonomy" id="206096"/>
    <lineage>
        <taxon>Bacteria</taxon>
        <taxon>Pseudomonadati</taxon>
        <taxon>Bacteroidota</taxon>
        <taxon>Bacteroidia</taxon>
        <taxon>Bacteroidales</taxon>
        <taxon>Dysgonomonadaceae</taxon>
        <taxon>Dysgonomonas</taxon>
        <taxon>environmental samples</taxon>
    </lineage>
</organism>
<feature type="transmembrane region" description="Helical" evidence="7">
    <location>
        <begin position="322"/>
        <end position="342"/>
    </location>
</feature>
<evidence type="ECO:0000313" key="11">
    <source>
        <dbReference type="EMBL" id="SBV92299.1"/>
    </source>
</evidence>
<proteinExistence type="inferred from homology"/>
<dbReference type="SUPFAM" id="SSF50182">
    <property type="entry name" value="Sm-like ribonucleoproteins"/>
    <property type="match status" value="1"/>
</dbReference>
<evidence type="ECO:0000259" key="10">
    <source>
        <dbReference type="Pfam" id="PF21082"/>
    </source>
</evidence>
<evidence type="ECO:0000256" key="3">
    <source>
        <dbReference type="ARBA" id="ARBA00022475"/>
    </source>
</evidence>
<dbReference type="AlphaFoldDB" id="A0A212IYL6"/>
<dbReference type="Gene3D" id="3.30.70.100">
    <property type="match status" value="1"/>
</dbReference>
<evidence type="ECO:0000256" key="8">
    <source>
        <dbReference type="SAM" id="SignalP"/>
    </source>
</evidence>
<sequence>MSKYNILTTLLCITILCLNTVDASAQKKTSKKKEPVIAKVDSTEIVLTQAKGAPVAPFIDTLFLIHGGVGSFTVDQRASAIEDKIRSLEEYPLFNPDSLKLVEFSDQINVVYDDQKYQNSRIIISIDTLQAQIYGKAKLDLADSYRNIIISAIEKRQNETSWKRIGMQALFVILIIAGEYFFLRGFRYGYRRLKIFVRKQRHKKVKGLFGIIEAEKAEQIIFVLLKILRFVLIVASLFVCTLLFFKIFPHTTGISDQLLNYVISPVKKVAISIKNYLPNLFTIIVIAFIFRFVKKFLRSITDKISDNKITFKGFYPDWAKPTYNIVIAILMVFTFIMIFPYLPNSDSQIFQGVSVFLGLMISLGSTSVIGNIIAGFVITYMRPFKIGDRVKMDDTVGNVIEKTALVTRVKTAKNEVITIPNSSVMSTKTVNYSFSASQYGLILYTTVTIGYDVPWRLVHELLLKVAYKTDNLNRKQKPFIMQTAFEDFYVEYQLNVFTKDANKMNDIYSDLRKNIQDVFKEAGIEILSPHYRVNRVVNIHEFNEDPQTEDASGEG</sequence>
<feature type="transmembrane region" description="Helical" evidence="7">
    <location>
        <begin position="165"/>
        <end position="183"/>
    </location>
</feature>
<dbReference type="InterPro" id="IPR049278">
    <property type="entry name" value="MS_channel_C"/>
</dbReference>
<dbReference type="Gene3D" id="1.10.287.1260">
    <property type="match status" value="1"/>
</dbReference>
<keyword evidence="6 7" id="KW-0472">Membrane</keyword>
<evidence type="ECO:0000256" key="4">
    <source>
        <dbReference type="ARBA" id="ARBA00022692"/>
    </source>
</evidence>
<accession>A0A212IYL6</accession>
<dbReference type="PANTHER" id="PTHR30221">
    <property type="entry name" value="SMALL-CONDUCTANCE MECHANOSENSITIVE CHANNEL"/>
    <property type="match status" value="1"/>
</dbReference>
<feature type="domain" description="Mechanosensitive ion channel MscS" evidence="9">
    <location>
        <begin position="368"/>
        <end position="433"/>
    </location>
</feature>
<dbReference type="RefSeq" id="WP_296938468.1">
    <property type="nucleotide sequence ID" value="NZ_LT599032.1"/>
</dbReference>
<keyword evidence="5 7" id="KW-1133">Transmembrane helix</keyword>
<feature type="transmembrane region" description="Helical" evidence="7">
    <location>
        <begin position="354"/>
        <end position="381"/>
    </location>
</feature>
<evidence type="ECO:0000256" key="5">
    <source>
        <dbReference type="ARBA" id="ARBA00022989"/>
    </source>
</evidence>
<feature type="chain" id="PRO_5012419841" evidence="8">
    <location>
        <begin position="26"/>
        <end position="555"/>
    </location>
</feature>
<dbReference type="Pfam" id="PF21082">
    <property type="entry name" value="MS_channel_3rd"/>
    <property type="match status" value="1"/>
</dbReference>
<protein>
    <submittedName>
        <fullName evidence="11">Uncharacterized protein</fullName>
    </submittedName>
</protein>
<feature type="signal peptide" evidence="8">
    <location>
        <begin position="1"/>
        <end position="25"/>
    </location>
</feature>
<dbReference type="GO" id="GO:0008381">
    <property type="term" value="F:mechanosensitive monoatomic ion channel activity"/>
    <property type="evidence" value="ECO:0007669"/>
    <property type="project" value="InterPro"/>
</dbReference>
<dbReference type="GO" id="GO:0005886">
    <property type="term" value="C:plasma membrane"/>
    <property type="evidence" value="ECO:0007669"/>
    <property type="project" value="UniProtKB-SubCell"/>
</dbReference>
<keyword evidence="3" id="KW-1003">Cell membrane</keyword>
<feature type="transmembrane region" description="Helical" evidence="7">
    <location>
        <begin position="276"/>
        <end position="293"/>
    </location>
</feature>
<keyword evidence="4 7" id="KW-0812">Transmembrane</keyword>
<dbReference type="InterPro" id="IPR010920">
    <property type="entry name" value="LSM_dom_sf"/>
</dbReference>
<reference evidence="11" key="1">
    <citation type="submission" date="2016-04" db="EMBL/GenBank/DDBJ databases">
        <authorList>
            <person name="Evans L.H."/>
            <person name="Alamgir A."/>
            <person name="Owens N."/>
            <person name="Weber N.D."/>
            <person name="Virtaneva K."/>
            <person name="Barbian K."/>
            <person name="Babar A."/>
            <person name="Rosenke K."/>
        </authorList>
    </citation>
    <scope>NUCLEOTIDE SEQUENCE</scope>
    <source>
        <strain evidence="11">86-1</strain>
    </source>
</reference>
<evidence type="ECO:0000259" key="9">
    <source>
        <dbReference type="Pfam" id="PF00924"/>
    </source>
</evidence>
<dbReference type="InterPro" id="IPR045275">
    <property type="entry name" value="MscS_archaea/bacteria_type"/>
</dbReference>
<gene>
    <name evidence="11" type="ORF">KL86DYS1_10573</name>
</gene>
<dbReference type="InterPro" id="IPR023408">
    <property type="entry name" value="MscS_beta-dom_sf"/>
</dbReference>
<dbReference type="Pfam" id="PF00924">
    <property type="entry name" value="MS_channel_2nd"/>
    <property type="match status" value="1"/>
</dbReference>
<dbReference type="PANTHER" id="PTHR30221:SF18">
    <property type="entry name" value="SLL0590 PROTEIN"/>
    <property type="match status" value="1"/>
</dbReference>
<evidence type="ECO:0000256" key="7">
    <source>
        <dbReference type="SAM" id="Phobius"/>
    </source>
</evidence>
<dbReference type="InterPro" id="IPR011066">
    <property type="entry name" value="MscS_channel_C_sf"/>
</dbReference>
<evidence type="ECO:0000256" key="1">
    <source>
        <dbReference type="ARBA" id="ARBA00004651"/>
    </source>
</evidence>
<dbReference type="InterPro" id="IPR006685">
    <property type="entry name" value="MscS_channel_2nd"/>
</dbReference>
<feature type="transmembrane region" description="Helical" evidence="7">
    <location>
        <begin position="227"/>
        <end position="248"/>
    </location>
</feature>